<feature type="domain" description="CsbD-like" evidence="2">
    <location>
        <begin position="4"/>
        <end position="56"/>
    </location>
</feature>
<dbReference type="EMBL" id="QJKB01000004">
    <property type="protein sequence ID" value="PXX43031.1"/>
    <property type="molecule type" value="Genomic_DNA"/>
</dbReference>
<proteinExistence type="inferred from homology"/>
<reference evidence="3 4" key="1">
    <citation type="submission" date="2018-05" db="EMBL/GenBank/DDBJ databases">
        <title>Genomic Encyclopedia of Type Strains, Phase IV (KMG-IV): sequencing the most valuable type-strain genomes for metagenomic binning, comparative biology and taxonomic classification.</title>
        <authorList>
            <person name="Goeker M."/>
        </authorList>
    </citation>
    <scope>NUCLEOTIDE SEQUENCE [LARGE SCALE GENOMIC DNA]</scope>
    <source>
        <strain evidence="3 4">DSM 19792</strain>
    </source>
</reference>
<organism evidence="3 4">
    <name type="scientific">Undibacterium pigrum</name>
    <dbReference type="NCBI Taxonomy" id="401470"/>
    <lineage>
        <taxon>Bacteria</taxon>
        <taxon>Pseudomonadati</taxon>
        <taxon>Pseudomonadota</taxon>
        <taxon>Betaproteobacteria</taxon>
        <taxon>Burkholderiales</taxon>
        <taxon>Oxalobacteraceae</taxon>
        <taxon>Undibacterium</taxon>
    </lineage>
</organism>
<evidence type="ECO:0000313" key="3">
    <source>
        <dbReference type="EMBL" id="PXX43031.1"/>
    </source>
</evidence>
<sequence length="60" mass="6334">MNSDQVKGAAKKVAGKVQEEAGKLVGSKEQQIKGAAKQVEGSVLKGFGNLKEALKDNQKH</sequence>
<dbReference type="AlphaFoldDB" id="A0A318J8F4"/>
<dbReference type="Proteomes" id="UP000247792">
    <property type="component" value="Unassembled WGS sequence"/>
</dbReference>
<dbReference type="OrthoDB" id="8564562at2"/>
<evidence type="ECO:0000313" key="4">
    <source>
        <dbReference type="Proteomes" id="UP000247792"/>
    </source>
</evidence>
<comment type="caution">
    <text evidence="3">The sequence shown here is derived from an EMBL/GenBank/DDBJ whole genome shotgun (WGS) entry which is preliminary data.</text>
</comment>
<comment type="similarity">
    <text evidence="1">Belongs to the UPF0337 (CsbD) family.</text>
</comment>
<evidence type="ECO:0000259" key="2">
    <source>
        <dbReference type="Pfam" id="PF05532"/>
    </source>
</evidence>
<dbReference type="InterPro" id="IPR008462">
    <property type="entry name" value="CsbD"/>
</dbReference>
<dbReference type="RefSeq" id="WP_110255598.1">
    <property type="nucleotide sequence ID" value="NZ_QJKB01000004.1"/>
</dbReference>
<gene>
    <name evidence="3" type="ORF">DFR42_10431</name>
</gene>
<dbReference type="SUPFAM" id="SSF69047">
    <property type="entry name" value="Hypothetical protein YjbJ"/>
    <property type="match status" value="1"/>
</dbReference>
<protein>
    <submittedName>
        <fullName evidence="3">CsbD-like protein</fullName>
    </submittedName>
</protein>
<accession>A0A318J8F4</accession>
<evidence type="ECO:0000256" key="1">
    <source>
        <dbReference type="ARBA" id="ARBA00009129"/>
    </source>
</evidence>
<dbReference type="InterPro" id="IPR036629">
    <property type="entry name" value="YjbJ_sf"/>
</dbReference>
<name>A0A318J8F4_9BURK</name>
<dbReference type="Pfam" id="PF05532">
    <property type="entry name" value="CsbD"/>
    <property type="match status" value="1"/>
</dbReference>
<keyword evidence="4" id="KW-1185">Reference proteome</keyword>
<dbReference type="Gene3D" id="1.10.1470.10">
    <property type="entry name" value="YjbJ"/>
    <property type="match status" value="1"/>
</dbReference>